<comment type="caution">
    <text evidence="2">The sequence shown here is derived from an EMBL/GenBank/DDBJ whole genome shotgun (WGS) entry which is preliminary data.</text>
</comment>
<reference evidence="2 3" key="1">
    <citation type="submission" date="2018-08" db="EMBL/GenBank/DDBJ databases">
        <title>Meiothermus granaticius genome AF-68 sequencing project.</title>
        <authorList>
            <person name="Da Costa M.S."/>
            <person name="Albuquerque L."/>
            <person name="Raposo P."/>
            <person name="Froufe H.J.C."/>
            <person name="Barroso C.S."/>
            <person name="Egas C."/>
        </authorList>
    </citation>
    <scope>NUCLEOTIDE SEQUENCE [LARGE SCALE GENOMIC DNA]</scope>
    <source>
        <strain evidence="2 3">AF-68</strain>
    </source>
</reference>
<protein>
    <submittedName>
        <fullName evidence="2">Uncharacterized protein</fullName>
    </submittedName>
</protein>
<gene>
    <name evidence="2" type="ORF">Mgrana_00346</name>
</gene>
<sequence length="117" mass="13539">MLDVLVWIGLAGLGGVLRHRLRWNWAVMGIWLNLIWFIYQNEMGSGWLMYLRGVGLAALLAVGYRQYGLVWALLPWPLLLYARFDFYQLWPYTPAWGDGFMLGTLVYLVAGLFKRPA</sequence>
<evidence type="ECO:0000313" key="3">
    <source>
        <dbReference type="Proteomes" id="UP000266178"/>
    </source>
</evidence>
<organism evidence="2 3">
    <name type="scientific">Meiothermus granaticius NBRC 107808</name>
    <dbReference type="NCBI Taxonomy" id="1227551"/>
    <lineage>
        <taxon>Bacteria</taxon>
        <taxon>Thermotogati</taxon>
        <taxon>Deinococcota</taxon>
        <taxon>Deinococci</taxon>
        <taxon>Thermales</taxon>
        <taxon>Thermaceae</taxon>
        <taxon>Meiothermus</taxon>
    </lineage>
</organism>
<keyword evidence="1" id="KW-1133">Transmembrane helix</keyword>
<feature type="transmembrane region" description="Helical" evidence="1">
    <location>
        <begin position="51"/>
        <end position="74"/>
    </location>
</feature>
<keyword evidence="3" id="KW-1185">Reference proteome</keyword>
<feature type="transmembrane region" description="Helical" evidence="1">
    <location>
        <begin position="23"/>
        <end position="39"/>
    </location>
</feature>
<keyword evidence="1" id="KW-0812">Transmembrane</keyword>
<dbReference type="RefSeq" id="WP_119355873.1">
    <property type="nucleotide sequence ID" value="NZ_BJXM01000002.1"/>
</dbReference>
<feature type="transmembrane region" description="Helical" evidence="1">
    <location>
        <begin position="94"/>
        <end position="113"/>
    </location>
</feature>
<dbReference type="AlphaFoldDB" id="A0A399FC46"/>
<evidence type="ECO:0000313" key="2">
    <source>
        <dbReference type="EMBL" id="RIH93763.1"/>
    </source>
</evidence>
<keyword evidence="1" id="KW-0472">Membrane</keyword>
<proteinExistence type="predicted"/>
<dbReference type="Proteomes" id="UP000266178">
    <property type="component" value="Unassembled WGS sequence"/>
</dbReference>
<accession>A0A399FC46</accession>
<evidence type="ECO:0000256" key="1">
    <source>
        <dbReference type="SAM" id="Phobius"/>
    </source>
</evidence>
<name>A0A399FC46_9DEIN</name>
<dbReference type="EMBL" id="QWLB01000003">
    <property type="protein sequence ID" value="RIH93763.1"/>
    <property type="molecule type" value="Genomic_DNA"/>
</dbReference>
<dbReference type="OrthoDB" id="26367at2"/>